<feature type="transmembrane region" description="Helical" evidence="1">
    <location>
        <begin position="48"/>
        <end position="72"/>
    </location>
</feature>
<comment type="caution">
    <text evidence="2">The sequence shown here is derived from an EMBL/GenBank/DDBJ whole genome shotgun (WGS) entry which is preliminary data.</text>
</comment>
<dbReference type="EMBL" id="JAAZQQ010000002">
    <property type="protein sequence ID" value="NKX44811.1"/>
    <property type="molecule type" value="Genomic_DNA"/>
</dbReference>
<dbReference type="AlphaFoldDB" id="A0A7X6GYM5"/>
<keyword evidence="1" id="KW-0812">Transmembrane</keyword>
<keyword evidence="3" id="KW-1185">Reference proteome</keyword>
<sequence length="99" mass="10614">MDRLMALWRGDLSLGEAFWTWAVLGALVVNVTTSVAFLALVSADRPWLALAAGYALSVPYNLVVLVGVWRAAARDEGPALWADLARVASLVLFAVLSLT</sequence>
<feature type="transmembrane region" description="Helical" evidence="1">
    <location>
        <begin position="78"/>
        <end position="98"/>
    </location>
</feature>
<gene>
    <name evidence="2" type="ORF">HCU73_09430</name>
</gene>
<evidence type="ECO:0000313" key="3">
    <source>
        <dbReference type="Proteomes" id="UP000526408"/>
    </source>
</evidence>
<name>A0A7X6GYM5_9RHOB</name>
<evidence type="ECO:0000313" key="2">
    <source>
        <dbReference type="EMBL" id="NKX44811.1"/>
    </source>
</evidence>
<evidence type="ECO:0000256" key="1">
    <source>
        <dbReference type="SAM" id="Phobius"/>
    </source>
</evidence>
<reference evidence="2 3" key="1">
    <citation type="submission" date="2020-04" db="EMBL/GenBank/DDBJ databases">
        <authorList>
            <person name="Yoon J."/>
        </authorList>
    </citation>
    <scope>NUCLEOTIDE SEQUENCE [LARGE SCALE GENOMIC DNA]</scope>
    <source>
        <strain evidence="2 3">KMU-115</strain>
    </source>
</reference>
<accession>A0A7X6GYM5</accession>
<protein>
    <submittedName>
        <fullName evidence="2">Uncharacterized protein</fullName>
    </submittedName>
</protein>
<keyword evidence="1" id="KW-0472">Membrane</keyword>
<proteinExistence type="predicted"/>
<keyword evidence="1" id="KW-1133">Transmembrane helix</keyword>
<dbReference type="Proteomes" id="UP000526408">
    <property type="component" value="Unassembled WGS sequence"/>
</dbReference>
<organism evidence="2 3">
    <name type="scientific">Roseicyclus persicicus</name>
    <dbReference type="NCBI Taxonomy" id="2650661"/>
    <lineage>
        <taxon>Bacteria</taxon>
        <taxon>Pseudomonadati</taxon>
        <taxon>Pseudomonadota</taxon>
        <taxon>Alphaproteobacteria</taxon>
        <taxon>Rhodobacterales</taxon>
        <taxon>Roseobacteraceae</taxon>
        <taxon>Roseicyclus</taxon>
    </lineage>
</organism>
<feature type="transmembrane region" description="Helical" evidence="1">
    <location>
        <begin position="20"/>
        <end position="41"/>
    </location>
</feature>
<dbReference type="RefSeq" id="WP_168623154.1">
    <property type="nucleotide sequence ID" value="NZ_JAAZQQ010000002.1"/>
</dbReference>